<dbReference type="NCBIfam" id="NF003015">
    <property type="entry name" value="PRK03858.1"/>
    <property type="match status" value="1"/>
</dbReference>
<dbReference type="GO" id="GO:0000287">
    <property type="term" value="F:magnesium ion binding"/>
    <property type="evidence" value="ECO:0007669"/>
    <property type="project" value="UniProtKB-UniRule"/>
</dbReference>
<dbReference type="Gene3D" id="3.30.1490.100">
    <property type="entry name" value="DNA polymerase, Y-family, little finger domain"/>
    <property type="match status" value="1"/>
</dbReference>
<keyword evidence="11 16" id="KW-0460">Magnesium</keyword>
<dbReference type="EMBL" id="CDGJ01000078">
    <property type="protein sequence ID" value="CEJ08005.1"/>
    <property type="molecule type" value="Genomic_DNA"/>
</dbReference>
<dbReference type="InterPro" id="IPR001126">
    <property type="entry name" value="UmuC"/>
</dbReference>
<dbReference type="Pfam" id="PF00817">
    <property type="entry name" value="IMS"/>
    <property type="match status" value="1"/>
</dbReference>
<comment type="similarity">
    <text evidence="2 16">Belongs to the DNA polymerase type-Y family.</text>
</comment>
<dbReference type="Proteomes" id="UP001071230">
    <property type="component" value="Unassembled WGS sequence"/>
</dbReference>
<dbReference type="SUPFAM" id="SSF100879">
    <property type="entry name" value="Lesion bypass DNA polymerase (Y-family), little finger domain"/>
    <property type="match status" value="1"/>
</dbReference>
<evidence type="ECO:0000256" key="14">
    <source>
        <dbReference type="ARBA" id="ARBA00023204"/>
    </source>
</evidence>
<dbReference type="NCBIfam" id="NF002751">
    <property type="entry name" value="PRK02794.1"/>
    <property type="match status" value="1"/>
</dbReference>
<dbReference type="InterPro" id="IPR050116">
    <property type="entry name" value="DNA_polymerase-Y"/>
</dbReference>
<evidence type="ECO:0000256" key="15">
    <source>
        <dbReference type="ARBA" id="ARBA00049244"/>
    </source>
</evidence>
<comment type="subunit">
    <text evidence="3 16">Monomer.</text>
</comment>
<evidence type="ECO:0000256" key="9">
    <source>
        <dbReference type="ARBA" id="ARBA00022723"/>
    </source>
</evidence>
<dbReference type="GO" id="GO:0003887">
    <property type="term" value="F:DNA-directed DNA polymerase activity"/>
    <property type="evidence" value="ECO:0007669"/>
    <property type="project" value="UniProtKB-UniRule"/>
</dbReference>
<dbReference type="AlphaFoldDB" id="A0A8S0WZT3"/>
<organism evidence="19">
    <name type="scientific">Acididesulfobacillus acetoxydans</name>
    <dbReference type="NCBI Taxonomy" id="1561005"/>
    <lineage>
        <taxon>Bacteria</taxon>
        <taxon>Bacillati</taxon>
        <taxon>Bacillota</taxon>
        <taxon>Clostridia</taxon>
        <taxon>Eubacteriales</taxon>
        <taxon>Peptococcaceae</taxon>
        <taxon>Acididesulfobacillus</taxon>
    </lineage>
</organism>
<comment type="catalytic activity">
    <reaction evidence="15 16">
        <text>DNA(n) + a 2'-deoxyribonucleoside 5'-triphosphate = DNA(n+1) + diphosphate</text>
        <dbReference type="Rhea" id="RHEA:22508"/>
        <dbReference type="Rhea" id="RHEA-COMP:17339"/>
        <dbReference type="Rhea" id="RHEA-COMP:17340"/>
        <dbReference type="ChEBI" id="CHEBI:33019"/>
        <dbReference type="ChEBI" id="CHEBI:61560"/>
        <dbReference type="ChEBI" id="CHEBI:173112"/>
        <dbReference type="EC" id="2.7.7.7"/>
    </reaction>
</comment>
<dbReference type="PROSITE" id="PS50173">
    <property type="entry name" value="UMUC"/>
    <property type="match status" value="1"/>
</dbReference>
<comment type="function">
    <text evidence="16">Poorly processive, error-prone DNA polymerase involved in untargeted mutagenesis. Copies undamaged DNA at stalled replication forks, which arise in vivo from mismatched or misaligned primer ends. These misaligned primers can be extended by PolIV. Exhibits no 3'-5' exonuclease (proofreading) activity. May be involved in translesional synthesis, in conjunction with the beta clamp from PolIII.</text>
</comment>
<keyword evidence="13 16" id="KW-0238">DNA-binding</keyword>
<dbReference type="GO" id="GO:0009432">
    <property type="term" value="P:SOS response"/>
    <property type="evidence" value="ECO:0007669"/>
    <property type="project" value="TreeGrafter"/>
</dbReference>
<dbReference type="CDD" id="cd03586">
    <property type="entry name" value="PolY_Pol_IV_kappa"/>
    <property type="match status" value="1"/>
</dbReference>
<evidence type="ECO:0000256" key="3">
    <source>
        <dbReference type="ARBA" id="ARBA00011245"/>
    </source>
</evidence>
<keyword evidence="4 16" id="KW-0515">Mutator protein</keyword>
<dbReference type="PANTHER" id="PTHR11076">
    <property type="entry name" value="DNA REPAIR POLYMERASE UMUC / TRANSFERASE FAMILY MEMBER"/>
    <property type="match status" value="1"/>
</dbReference>
<keyword evidence="12 16" id="KW-0239">DNA-directed DNA polymerase</keyword>
<dbReference type="KEGG" id="aacx:DEACI_2824"/>
<evidence type="ECO:0000256" key="5">
    <source>
        <dbReference type="ARBA" id="ARBA00022490"/>
    </source>
</evidence>
<evidence type="ECO:0000256" key="16">
    <source>
        <dbReference type="HAMAP-Rule" id="MF_01113"/>
    </source>
</evidence>
<evidence type="ECO:0000256" key="7">
    <source>
        <dbReference type="ARBA" id="ARBA00022695"/>
    </source>
</evidence>
<keyword evidence="8 16" id="KW-0235">DNA replication</keyword>
<dbReference type="GO" id="GO:0006261">
    <property type="term" value="P:DNA-templated DNA replication"/>
    <property type="evidence" value="ECO:0007669"/>
    <property type="project" value="UniProtKB-UniRule"/>
</dbReference>
<dbReference type="NCBIfam" id="NF010731">
    <property type="entry name" value="PRK14133.1"/>
    <property type="match status" value="1"/>
</dbReference>
<dbReference type="InterPro" id="IPR022880">
    <property type="entry name" value="DNApol_IV"/>
</dbReference>
<dbReference type="GO" id="GO:0042276">
    <property type="term" value="P:error-prone translesion synthesis"/>
    <property type="evidence" value="ECO:0007669"/>
    <property type="project" value="TreeGrafter"/>
</dbReference>
<evidence type="ECO:0000256" key="10">
    <source>
        <dbReference type="ARBA" id="ARBA00022763"/>
    </source>
</evidence>
<dbReference type="EMBL" id="LR746496">
    <property type="protein sequence ID" value="CAA7602151.1"/>
    <property type="molecule type" value="Genomic_DNA"/>
</dbReference>
<evidence type="ECO:0000256" key="6">
    <source>
        <dbReference type="ARBA" id="ARBA00022679"/>
    </source>
</evidence>
<sequence length="433" mass="47711">MAEQVAKQVAERQIVHVDMDAFYASVEQRDDPSLQGKPVIVGGKPNSRGVVSTASYEARKAGVHSAMPLAEAWRRCPQGIFLPVNGRKYREVSGQIRQIFLTYTPLVEPLSLDEAFLDVTASSAIFGPAASIGHIIKERIRDELGLTASVGVAGNKFLAKLASDLRKPDGFVVVPAEGVQEFLDPLPVERIWGVGQKTAERLHGLNVKTVRDLRRLDASYLKQLFGVLGGQLYELARGRDERPVENERETKSIGRETTFGADVGDRDFLEGVLLELSCDVGQGLRREKLKGRTITLKVRYQDFRTLARSCTLAEGTNLDDVIYRETCRLFRAVALKQPLRLIGVSVHQLAKQEEGQLSLFADDREERENLARVIDEVREKYGAQSIMRARLLSPTGKNQADDAPGVPGKPRERPGNGSERKSPSGGSAATGRE</sequence>
<keyword evidence="5 16" id="KW-0963">Cytoplasm</keyword>
<gene>
    <name evidence="16" type="primary">dinB</name>
    <name evidence="20" type="ORF">DEACI_2480</name>
    <name evidence="19" type="ORF">DEACI_2824</name>
</gene>
<accession>A0A8S0WZT3</accession>
<evidence type="ECO:0000256" key="13">
    <source>
        <dbReference type="ARBA" id="ARBA00023125"/>
    </source>
</evidence>
<dbReference type="FunFam" id="3.40.1170.60:FF:000001">
    <property type="entry name" value="DNA polymerase IV"/>
    <property type="match status" value="1"/>
</dbReference>
<dbReference type="NCBIfam" id="NF002677">
    <property type="entry name" value="PRK02406.1"/>
    <property type="match status" value="1"/>
</dbReference>
<dbReference type="SUPFAM" id="SSF56672">
    <property type="entry name" value="DNA/RNA polymerases"/>
    <property type="match status" value="1"/>
</dbReference>
<keyword evidence="6 16" id="KW-0808">Transferase</keyword>
<evidence type="ECO:0000256" key="4">
    <source>
        <dbReference type="ARBA" id="ARBA00022457"/>
    </source>
</evidence>
<dbReference type="Gene3D" id="3.40.1170.60">
    <property type="match status" value="1"/>
</dbReference>
<evidence type="ECO:0000256" key="1">
    <source>
        <dbReference type="ARBA" id="ARBA00004496"/>
    </source>
</evidence>
<comment type="subcellular location">
    <subcellularLocation>
        <location evidence="1 16">Cytoplasm</location>
    </subcellularLocation>
</comment>
<dbReference type="InterPro" id="IPR043502">
    <property type="entry name" value="DNA/RNA_pol_sf"/>
</dbReference>
<comment type="cofactor">
    <cofactor evidence="16">
        <name>Mg(2+)</name>
        <dbReference type="ChEBI" id="CHEBI:18420"/>
    </cofactor>
    <text evidence="16">Binds 2 magnesium ions per subunit.</text>
</comment>
<dbReference type="Pfam" id="PF11799">
    <property type="entry name" value="IMS_C"/>
    <property type="match status" value="1"/>
</dbReference>
<dbReference type="FunFam" id="3.30.1490.100:FF:000004">
    <property type="entry name" value="DNA polymerase IV"/>
    <property type="match status" value="1"/>
</dbReference>
<evidence type="ECO:0000256" key="2">
    <source>
        <dbReference type="ARBA" id="ARBA00010945"/>
    </source>
</evidence>
<evidence type="ECO:0000256" key="12">
    <source>
        <dbReference type="ARBA" id="ARBA00022932"/>
    </source>
</evidence>
<dbReference type="Gene3D" id="1.10.150.20">
    <property type="entry name" value="5' to 3' exonuclease, C-terminal subdomain"/>
    <property type="match status" value="1"/>
</dbReference>
<dbReference type="HAMAP" id="MF_01113">
    <property type="entry name" value="DNApol_IV"/>
    <property type="match status" value="1"/>
</dbReference>
<keyword evidence="9 16" id="KW-0479">Metal-binding</keyword>
<feature type="binding site" evidence="16">
    <location>
        <position position="18"/>
    </location>
    <ligand>
        <name>Mg(2+)</name>
        <dbReference type="ChEBI" id="CHEBI:18420"/>
    </ligand>
</feature>
<feature type="site" description="Substrate discrimination" evidence="16">
    <location>
        <position position="23"/>
    </location>
</feature>
<dbReference type="GO" id="GO:0006281">
    <property type="term" value="P:DNA repair"/>
    <property type="evidence" value="ECO:0007669"/>
    <property type="project" value="UniProtKB-UniRule"/>
</dbReference>
<dbReference type="Pfam" id="PF11798">
    <property type="entry name" value="IMS_HHH"/>
    <property type="match status" value="1"/>
</dbReference>
<proteinExistence type="inferred from homology"/>
<dbReference type="Gene3D" id="3.30.70.270">
    <property type="match status" value="1"/>
</dbReference>
<evidence type="ECO:0000256" key="17">
    <source>
        <dbReference type="SAM" id="MobiDB-lite"/>
    </source>
</evidence>
<feature type="domain" description="UmuC" evidence="18">
    <location>
        <begin position="14"/>
        <end position="195"/>
    </location>
</feature>
<evidence type="ECO:0000313" key="20">
    <source>
        <dbReference type="EMBL" id="CEJ08005.1"/>
    </source>
</evidence>
<dbReference type="GO" id="GO:0005829">
    <property type="term" value="C:cytosol"/>
    <property type="evidence" value="ECO:0007669"/>
    <property type="project" value="TreeGrafter"/>
</dbReference>
<reference evidence="20" key="1">
    <citation type="submission" date="2014-11" db="EMBL/GenBank/DDBJ databases">
        <authorList>
            <person name="Hornung B.V."/>
        </authorList>
    </citation>
    <scope>NUCLEOTIDE SEQUENCE</scope>
    <source>
        <strain evidence="20">INE</strain>
    </source>
</reference>
<feature type="active site" evidence="16">
    <location>
        <position position="114"/>
    </location>
</feature>
<dbReference type="InterPro" id="IPR024728">
    <property type="entry name" value="PolY_HhH_motif"/>
</dbReference>
<feature type="binding site" evidence="16">
    <location>
        <position position="113"/>
    </location>
    <ligand>
        <name>Mg(2+)</name>
        <dbReference type="ChEBI" id="CHEBI:18420"/>
    </ligand>
</feature>
<dbReference type="RefSeq" id="WP_261487139.1">
    <property type="nucleotide sequence ID" value="NZ_CDGJ01000078.1"/>
</dbReference>
<dbReference type="EC" id="2.7.7.7" evidence="16"/>
<evidence type="ECO:0000259" key="18">
    <source>
        <dbReference type="PROSITE" id="PS50173"/>
    </source>
</evidence>
<evidence type="ECO:0000256" key="11">
    <source>
        <dbReference type="ARBA" id="ARBA00022842"/>
    </source>
</evidence>
<dbReference type="InterPro" id="IPR036775">
    <property type="entry name" value="DNA_pol_Y-fam_lit_finger_sf"/>
</dbReference>
<keyword evidence="7 16" id="KW-0548">Nucleotidyltransferase</keyword>
<dbReference type="PANTHER" id="PTHR11076:SF33">
    <property type="entry name" value="DNA POLYMERASE KAPPA"/>
    <property type="match status" value="1"/>
</dbReference>
<evidence type="ECO:0000256" key="8">
    <source>
        <dbReference type="ARBA" id="ARBA00022705"/>
    </source>
</evidence>
<reference evidence="19" key="2">
    <citation type="submission" date="2020-01" db="EMBL/GenBank/DDBJ databases">
        <authorList>
            <person name="Hornung B."/>
        </authorList>
    </citation>
    <scope>NUCLEOTIDE SEQUENCE</scope>
    <source>
        <strain evidence="19">PacBioINE</strain>
    </source>
</reference>
<keyword evidence="10 16" id="KW-0227">DNA damage</keyword>
<name>A0A8S0WZT3_9FIRM</name>
<protein>
    <recommendedName>
        <fullName evidence="16">DNA polymerase IV</fullName>
        <shortName evidence="16">Pol IV</shortName>
        <ecNumber evidence="16">2.7.7.7</ecNumber>
    </recommendedName>
</protein>
<evidence type="ECO:0000313" key="21">
    <source>
        <dbReference type="Proteomes" id="UP001071230"/>
    </source>
</evidence>
<dbReference type="GO" id="GO:0003684">
    <property type="term" value="F:damaged DNA binding"/>
    <property type="evidence" value="ECO:0007669"/>
    <property type="project" value="InterPro"/>
</dbReference>
<evidence type="ECO:0000313" key="19">
    <source>
        <dbReference type="EMBL" id="CAA7602151.1"/>
    </source>
</evidence>
<dbReference type="InterPro" id="IPR043128">
    <property type="entry name" value="Rev_trsase/Diguanyl_cyclase"/>
</dbReference>
<dbReference type="InterPro" id="IPR017961">
    <property type="entry name" value="DNA_pol_Y-fam_little_finger"/>
</dbReference>
<keyword evidence="14 16" id="KW-0234">DNA repair</keyword>
<feature type="compositionally biased region" description="Basic and acidic residues" evidence="17">
    <location>
        <begin position="409"/>
        <end position="422"/>
    </location>
</feature>
<feature type="region of interest" description="Disordered" evidence="17">
    <location>
        <begin position="390"/>
        <end position="433"/>
    </location>
</feature>
<dbReference type="Proteomes" id="UP000836597">
    <property type="component" value="Chromosome"/>
</dbReference>
<keyword evidence="21" id="KW-1185">Reference proteome</keyword>